<keyword evidence="3" id="KW-0862">Zinc</keyword>
<dbReference type="InterPro" id="IPR041916">
    <property type="entry name" value="Anti_sigma_zinc_sf"/>
</dbReference>
<dbReference type="Pfam" id="PF13490">
    <property type="entry name" value="zf-HC2"/>
    <property type="match status" value="1"/>
</dbReference>
<gene>
    <name evidence="3" type="ORF">SAMN03097708_01035</name>
</gene>
<reference evidence="3 4" key="1">
    <citation type="submission" date="2016-10" db="EMBL/GenBank/DDBJ databases">
        <authorList>
            <person name="de Groot N.N."/>
        </authorList>
    </citation>
    <scope>NUCLEOTIDE SEQUENCE [LARGE SCALE GENOMIC DNA]</scope>
    <source>
        <strain evidence="3 4">HLD2</strain>
    </source>
</reference>
<feature type="transmembrane region" description="Helical" evidence="1">
    <location>
        <begin position="94"/>
        <end position="115"/>
    </location>
</feature>
<evidence type="ECO:0000256" key="1">
    <source>
        <dbReference type="SAM" id="Phobius"/>
    </source>
</evidence>
<name>A0A1G5PZI8_9GAMM</name>
<feature type="domain" description="Putative zinc-finger" evidence="2">
    <location>
        <begin position="14"/>
        <end position="43"/>
    </location>
</feature>
<dbReference type="GO" id="GO:0008270">
    <property type="term" value="F:zinc ion binding"/>
    <property type="evidence" value="ECO:0007669"/>
    <property type="project" value="UniProtKB-KW"/>
</dbReference>
<dbReference type="EMBL" id="FMWD01000003">
    <property type="protein sequence ID" value="SCZ54847.1"/>
    <property type="molecule type" value="Genomic_DNA"/>
</dbReference>
<accession>A0A1G5PZI8</accession>
<dbReference type="InterPro" id="IPR027383">
    <property type="entry name" value="Znf_put"/>
</dbReference>
<evidence type="ECO:0000313" key="4">
    <source>
        <dbReference type="Proteomes" id="UP000199648"/>
    </source>
</evidence>
<keyword evidence="1" id="KW-0472">Membrane</keyword>
<keyword evidence="4" id="KW-1185">Reference proteome</keyword>
<proteinExistence type="predicted"/>
<keyword evidence="3" id="KW-0863">Zinc-finger</keyword>
<dbReference type="Proteomes" id="UP000199648">
    <property type="component" value="Unassembled WGS sequence"/>
</dbReference>
<keyword evidence="1" id="KW-1133">Transmembrane helix</keyword>
<protein>
    <submittedName>
        <fullName evidence="3">Putative zinc-finger</fullName>
    </submittedName>
</protein>
<dbReference type="STRING" id="415747.SAMN03097708_01035"/>
<dbReference type="AlphaFoldDB" id="A0A1G5PZI8"/>
<sequence length="153" mass="16502">MVDSTMTDPCPKIEMLSAYVDGELPSVEMFALDEHVSSCVRCRETVSGIHLLGSALNEEDAPPIDLVPEIMERIKCERDVVEVMGMGWSRWSPVSLSAAAGIMLAIGVLVGHGVFSHSASSTDPLTGRMWAFDLIPPGGVCIHNNACFEVRAQ</sequence>
<dbReference type="Gene3D" id="1.10.10.1320">
    <property type="entry name" value="Anti-sigma factor, zinc-finger domain"/>
    <property type="match status" value="1"/>
</dbReference>
<dbReference type="OrthoDB" id="2988517at2"/>
<evidence type="ECO:0000313" key="3">
    <source>
        <dbReference type="EMBL" id="SCZ54847.1"/>
    </source>
</evidence>
<organism evidence="3 4">
    <name type="scientific">Thiohalomonas denitrificans</name>
    <dbReference type="NCBI Taxonomy" id="415747"/>
    <lineage>
        <taxon>Bacteria</taxon>
        <taxon>Pseudomonadati</taxon>
        <taxon>Pseudomonadota</taxon>
        <taxon>Gammaproteobacteria</taxon>
        <taxon>Thiohalomonadales</taxon>
        <taxon>Thiohalomonadaceae</taxon>
        <taxon>Thiohalomonas</taxon>
    </lineage>
</organism>
<evidence type="ECO:0000259" key="2">
    <source>
        <dbReference type="Pfam" id="PF13490"/>
    </source>
</evidence>
<keyword evidence="1" id="KW-0812">Transmembrane</keyword>
<keyword evidence="3" id="KW-0479">Metal-binding</keyword>